<dbReference type="Gramene" id="EFJ18412">
    <property type="protein sequence ID" value="EFJ18412"/>
    <property type="gene ID" value="SELMODRAFT_420318"/>
</dbReference>
<evidence type="ECO:0000313" key="6">
    <source>
        <dbReference type="Proteomes" id="UP000001514"/>
    </source>
</evidence>
<organism evidence="6">
    <name type="scientific">Selaginella moellendorffii</name>
    <name type="common">Spikemoss</name>
    <dbReference type="NCBI Taxonomy" id="88036"/>
    <lineage>
        <taxon>Eukaryota</taxon>
        <taxon>Viridiplantae</taxon>
        <taxon>Streptophyta</taxon>
        <taxon>Embryophyta</taxon>
        <taxon>Tracheophyta</taxon>
        <taxon>Lycopodiopsida</taxon>
        <taxon>Selaginellales</taxon>
        <taxon>Selaginellaceae</taxon>
        <taxon>Selaginella</taxon>
    </lineage>
</organism>
<dbReference type="HOGENOM" id="CLU_513299_0_0_1"/>
<dbReference type="AlphaFoldDB" id="D8SBL7"/>
<accession>D8SBL7</accession>
<name>D8SBL7_SELML</name>
<evidence type="ECO:0000313" key="5">
    <source>
        <dbReference type="EMBL" id="EFJ18412.1"/>
    </source>
</evidence>
<evidence type="ECO:0000256" key="2">
    <source>
        <dbReference type="SAM" id="Phobius"/>
    </source>
</evidence>
<reference evidence="5 6" key="1">
    <citation type="journal article" date="2011" name="Science">
        <title>The Selaginella genome identifies genetic changes associated with the evolution of vascular plants.</title>
        <authorList>
            <person name="Banks J.A."/>
            <person name="Nishiyama T."/>
            <person name="Hasebe M."/>
            <person name="Bowman J.L."/>
            <person name="Gribskov M."/>
            <person name="dePamphilis C."/>
            <person name="Albert V.A."/>
            <person name="Aono N."/>
            <person name="Aoyama T."/>
            <person name="Ambrose B.A."/>
            <person name="Ashton N.W."/>
            <person name="Axtell M.J."/>
            <person name="Barker E."/>
            <person name="Barker M.S."/>
            <person name="Bennetzen J.L."/>
            <person name="Bonawitz N.D."/>
            <person name="Chapple C."/>
            <person name="Cheng C."/>
            <person name="Correa L.G."/>
            <person name="Dacre M."/>
            <person name="DeBarry J."/>
            <person name="Dreyer I."/>
            <person name="Elias M."/>
            <person name="Engstrom E.M."/>
            <person name="Estelle M."/>
            <person name="Feng L."/>
            <person name="Finet C."/>
            <person name="Floyd S.K."/>
            <person name="Frommer W.B."/>
            <person name="Fujita T."/>
            <person name="Gramzow L."/>
            <person name="Gutensohn M."/>
            <person name="Harholt J."/>
            <person name="Hattori M."/>
            <person name="Heyl A."/>
            <person name="Hirai T."/>
            <person name="Hiwatashi Y."/>
            <person name="Ishikawa M."/>
            <person name="Iwata M."/>
            <person name="Karol K.G."/>
            <person name="Koehler B."/>
            <person name="Kolukisaoglu U."/>
            <person name="Kubo M."/>
            <person name="Kurata T."/>
            <person name="Lalonde S."/>
            <person name="Li K."/>
            <person name="Li Y."/>
            <person name="Litt A."/>
            <person name="Lyons E."/>
            <person name="Manning G."/>
            <person name="Maruyama T."/>
            <person name="Michael T.P."/>
            <person name="Mikami K."/>
            <person name="Miyazaki S."/>
            <person name="Morinaga S."/>
            <person name="Murata T."/>
            <person name="Mueller-Roeber B."/>
            <person name="Nelson D.R."/>
            <person name="Obara M."/>
            <person name="Oguri Y."/>
            <person name="Olmstead R.G."/>
            <person name="Onodera N."/>
            <person name="Petersen B.L."/>
            <person name="Pils B."/>
            <person name="Prigge M."/>
            <person name="Rensing S.A."/>
            <person name="Riano-Pachon D.M."/>
            <person name="Roberts A.W."/>
            <person name="Sato Y."/>
            <person name="Scheller H.V."/>
            <person name="Schulz B."/>
            <person name="Schulz C."/>
            <person name="Shakirov E.V."/>
            <person name="Shibagaki N."/>
            <person name="Shinohara N."/>
            <person name="Shippen D.E."/>
            <person name="Soerensen I."/>
            <person name="Sotooka R."/>
            <person name="Sugimoto N."/>
            <person name="Sugita M."/>
            <person name="Sumikawa N."/>
            <person name="Tanurdzic M."/>
            <person name="Theissen G."/>
            <person name="Ulvskov P."/>
            <person name="Wakazuki S."/>
            <person name="Weng J.K."/>
            <person name="Willats W.W."/>
            <person name="Wipf D."/>
            <person name="Wolf P.G."/>
            <person name="Yang L."/>
            <person name="Zimmer A.D."/>
            <person name="Zhu Q."/>
            <person name="Mitros T."/>
            <person name="Hellsten U."/>
            <person name="Loque D."/>
            <person name="Otillar R."/>
            <person name="Salamov A."/>
            <person name="Schmutz J."/>
            <person name="Shapiro H."/>
            <person name="Lindquist E."/>
            <person name="Lucas S."/>
            <person name="Rokhsar D."/>
            <person name="Grigoriev I.V."/>
        </authorList>
    </citation>
    <scope>NUCLEOTIDE SEQUENCE [LARGE SCALE GENOMIC DNA]</scope>
</reference>
<dbReference type="eggNOG" id="KOG0039">
    <property type="taxonomic scope" value="Eukaryota"/>
</dbReference>
<dbReference type="Gene3D" id="3.40.50.80">
    <property type="entry name" value="Nucleotide-binding domain of ferredoxin-NADP reductase (FNR) module"/>
    <property type="match status" value="1"/>
</dbReference>
<dbReference type="CDD" id="cd06186">
    <property type="entry name" value="NOX_Duox_like_FAD_NADP"/>
    <property type="match status" value="1"/>
</dbReference>
<dbReference type="PANTHER" id="PTHR11972:SF41">
    <property type="entry name" value="FERRIC REDUCTION OXIDASE 2"/>
    <property type="match status" value="1"/>
</dbReference>
<dbReference type="EMBL" id="GL377610">
    <property type="protein sequence ID" value="EFJ18412.1"/>
    <property type="molecule type" value="Genomic_DNA"/>
</dbReference>
<keyword evidence="2" id="KW-0812">Transmembrane</keyword>
<dbReference type="SUPFAM" id="SSF52343">
    <property type="entry name" value="Ferredoxin reductase-like, C-terminal NADP-linked domain"/>
    <property type="match status" value="1"/>
</dbReference>
<dbReference type="InterPro" id="IPR013112">
    <property type="entry name" value="FAD-bd_8"/>
</dbReference>
<feature type="domain" description="Ferric reductase NAD binding" evidence="4">
    <location>
        <begin position="318"/>
        <end position="416"/>
    </location>
</feature>
<evidence type="ECO:0000259" key="4">
    <source>
        <dbReference type="Pfam" id="PF08030"/>
    </source>
</evidence>
<protein>
    <recommendedName>
        <fullName evidence="7">FAD-binding FR-type domain-containing protein</fullName>
    </recommendedName>
</protein>
<dbReference type="InterPro" id="IPR050369">
    <property type="entry name" value="RBOH/FRE"/>
</dbReference>
<feature type="transmembrane region" description="Helical" evidence="2">
    <location>
        <begin position="171"/>
        <end position="196"/>
    </location>
</feature>
<evidence type="ECO:0000259" key="3">
    <source>
        <dbReference type="Pfam" id="PF08022"/>
    </source>
</evidence>
<keyword evidence="6" id="KW-1185">Reference proteome</keyword>
<feature type="transmembrane region" description="Helical" evidence="2">
    <location>
        <begin position="118"/>
        <end position="151"/>
    </location>
</feature>
<dbReference type="GO" id="GO:0000293">
    <property type="term" value="F:ferric-chelate reductase activity"/>
    <property type="evidence" value="ECO:0000318"/>
    <property type="project" value="GO_Central"/>
</dbReference>
<dbReference type="Proteomes" id="UP000001514">
    <property type="component" value="Unassembled WGS sequence"/>
</dbReference>
<dbReference type="KEGG" id="smo:SELMODRAFT_420318"/>
<feature type="domain" description="FAD-binding 8" evidence="3">
    <location>
        <begin position="241"/>
        <end position="289"/>
    </location>
</feature>
<evidence type="ECO:0008006" key="7">
    <source>
        <dbReference type="Google" id="ProtNLM"/>
    </source>
</evidence>
<dbReference type="PANTHER" id="PTHR11972">
    <property type="entry name" value="NADPH OXIDASE"/>
    <property type="match status" value="1"/>
</dbReference>
<sequence length="531" mass="60295">MDDDLDHEANENLDKKFLESLAWQTQGHRALALEEREKAIISRISYTKDLSKCPVLCEDHTTNGFARIFSCQINTGRDPGRRPVPHEANENVDSGILFFVMSPPKHIATLVYNRARKLIALLTVILPGAYTLIYFSPILLVAFVRAIYLSYSKRSKTMKPLKINPWNYPVFVRVPLALISLSELALLGAFVALFAWMTAKHLKIFLQDQYSIHDASRNERPHGSFLINVEHSIRYHIWIVSISHNPKRYDAASVIFVNLPATSSLQWHSFTVTSCSGVEFDKLSILVKELFIQEGYRSISNENPSPHGHNIDYLHIYKMYLFVAGGSGIAPFLSIIKDLLHKVQTKQRTPLEKIFLVWAVRKLDELGILKTIFIQTLQIDIQAYVTRQDIGEKQQALDNGVYDEKLDIVKFAGRATTASVCAEPSPSQDISKVKKQVRGISRTQGYRLYAATILASFLGYMLLAGVIHRYYIFPQDQNTYKAFSRAGRGFSLLMEYVAGVVFFGGATILAWNWWKGKDLHLVDAPYGFHFN</sequence>
<dbReference type="Pfam" id="PF08030">
    <property type="entry name" value="NAD_binding_6"/>
    <property type="match status" value="1"/>
</dbReference>
<evidence type="ECO:0000256" key="1">
    <source>
        <dbReference type="ARBA" id="ARBA00023002"/>
    </source>
</evidence>
<feature type="transmembrane region" description="Helical" evidence="2">
    <location>
        <begin position="448"/>
        <end position="472"/>
    </location>
</feature>
<dbReference type="GO" id="GO:0005886">
    <property type="term" value="C:plasma membrane"/>
    <property type="evidence" value="ECO:0000318"/>
    <property type="project" value="GO_Central"/>
</dbReference>
<feature type="transmembrane region" description="Helical" evidence="2">
    <location>
        <begin position="492"/>
        <end position="514"/>
    </location>
</feature>
<dbReference type="InterPro" id="IPR039261">
    <property type="entry name" value="FNR_nucleotide-bd"/>
</dbReference>
<keyword evidence="1" id="KW-0560">Oxidoreductase</keyword>
<proteinExistence type="predicted"/>
<dbReference type="InterPro" id="IPR013121">
    <property type="entry name" value="Fe_red_NAD-bd_6"/>
</dbReference>
<keyword evidence="2" id="KW-0472">Membrane</keyword>
<dbReference type="InParanoid" id="D8SBL7"/>
<keyword evidence="2" id="KW-1133">Transmembrane helix</keyword>
<gene>
    <name evidence="5" type="ORF">SELMODRAFT_420318</name>
</gene>
<dbReference type="Pfam" id="PF08022">
    <property type="entry name" value="FAD_binding_8"/>
    <property type="match status" value="1"/>
</dbReference>